<feature type="domain" description="C2H2-type" evidence="7">
    <location>
        <begin position="266"/>
        <end position="293"/>
    </location>
</feature>
<dbReference type="PROSITE" id="PS00028">
    <property type="entry name" value="ZINC_FINGER_C2H2_1"/>
    <property type="match status" value="1"/>
</dbReference>
<dbReference type="PROSITE" id="PS50157">
    <property type="entry name" value="ZINC_FINGER_C2H2_2"/>
    <property type="match status" value="2"/>
</dbReference>
<evidence type="ECO:0000256" key="1">
    <source>
        <dbReference type="ARBA" id="ARBA00022723"/>
    </source>
</evidence>
<dbReference type="FunFam" id="3.30.160.60:FF:000733">
    <property type="entry name" value="Zinc finger protein 236 variant"/>
    <property type="match status" value="1"/>
</dbReference>
<protein>
    <recommendedName>
        <fullName evidence="7">C2H2-type domain-containing protein</fullName>
    </recommendedName>
</protein>
<dbReference type="PANTHER" id="PTHR24379:SF121">
    <property type="entry name" value="C2H2-TYPE DOMAIN-CONTAINING PROTEIN"/>
    <property type="match status" value="1"/>
</dbReference>
<evidence type="ECO:0000313" key="9">
    <source>
        <dbReference type="Proteomes" id="UP000835052"/>
    </source>
</evidence>
<organism evidence="8 9">
    <name type="scientific">Caenorhabditis auriculariae</name>
    <dbReference type="NCBI Taxonomy" id="2777116"/>
    <lineage>
        <taxon>Eukaryota</taxon>
        <taxon>Metazoa</taxon>
        <taxon>Ecdysozoa</taxon>
        <taxon>Nematoda</taxon>
        <taxon>Chromadorea</taxon>
        <taxon>Rhabditida</taxon>
        <taxon>Rhabditina</taxon>
        <taxon>Rhabditomorpha</taxon>
        <taxon>Rhabditoidea</taxon>
        <taxon>Rhabditidae</taxon>
        <taxon>Peloderinae</taxon>
        <taxon>Caenorhabditis</taxon>
    </lineage>
</organism>
<keyword evidence="1" id="KW-0479">Metal-binding</keyword>
<evidence type="ECO:0000256" key="4">
    <source>
        <dbReference type="ARBA" id="ARBA00022833"/>
    </source>
</evidence>
<feature type="domain" description="C2H2-type" evidence="7">
    <location>
        <begin position="294"/>
        <end position="321"/>
    </location>
</feature>
<dbReference type="InterPro" id="IPR036236">
    <property type="entry name" value="Znf_C2H2_sf"/>
</dbReference>
<dbReference type="SUPFAM" id="SSF57667">
    <property type="entry name" value="beta-beta-alpha zinc fingers"/>
    <property type="match status" value="1"/>
</dbReference>
<comment type="caution">
    <text evidence="8">The sequence shown here is derived from an EMBL/GenBank/DDBJ whole genome shotgun (WGS) entry which is preliminary data.</text>
</comment>
<dbReference type="GO" id="GO:0008270">
    <property type="term" value="F:zinc ion binding"/>
    <property type="evidence" value="ECO:0007669"/>
    <property type="project" value="UniProtKB-KW"/>
</dbReference>
<dbReference type="SMART" id="SM00355">
    <property type="entry name" value="ZnF_C2H2"/>
    <property type="match status" value="4"/>
</dbReference>
<feature type="region of interest" description="Disordered" evidence="6">
    <location>
        <begin position="52"/>
        <end position="94"/>
    </location>
</feature>
<sequence>MILRNVGTSNNEQWITTSYQRKFTCPECHSTFHDKRDLFWHAEECMIEAMEEEAASAMTESSHVFSDRRSSTTEPQMPSSSRKPPPGITIKATQTTTKKEFVRVNVHREIELEQWQRAEKEERSVAKPDPPAEKEADPEGDKQEEQLIDGPRGLKMVVSVENPPPTTSKENDADEGPPELANERAEGGGEEEEVGETADNTEEFNSEDPEGFGFLAGNRQGQVLGALANSSDDLFKPKMECPTCGLVLYRHNFATHFRIHTGELPYCCQFCMKRFRTSSSLKVHIRAHTGEKPYNCPSCGYATITKRNLDRHIVNHHVRNTTIKGPITRKSRYRRQENAEDIVETAKRMLEMSRPHNNDHSYILPYEEDETVEESTEQECLQEEVVHEEPEADHEEALVEEDAIEEII</sequence>
<dbReference type="FunFam" id="3.30.160.60:FF:001755">
    <property type="entry name" value="Zinc finger protein 989"/>
    <property type="match status" value="1"/>
</dbReference>
<feature type="region of interest" description="Disordered" evidence="6">
    <location>
        <begin position="115"/>
        <end position="205"/>
    </location>
</feature>
<evidence type="ECO:0000256" key="6">
    <source>
        <dbReference type="SAM" id="MobiDB-lite"/>
    </source>
</evidence>
<dbReference type="EMBL" id="CAJGYM010000008">
    <property type="protein sequence ID" value="CAD6188231.1"/>
    <property type="molecule type" value="Genomic_DNA"/>
</dbReference>
<proteinExistence type="predicted"/>
<name>A0A8S1GYC4_9PELO</name>
<dbReference type="PANTHER" id="PTHR24379">
    <property type="entry name" value="KRAB AND ZINC FINGER DOMAIN-CONTAINING"/>
    <property type="match status" value="1"/>
</dbReference>
<keyword evidence="9" id="KW-1185">Reference proteome</keyword>
<feature type="region of interest" description="Disordered" evidence="6">
    <location>
        <begin position="385"/>
        <end position="408"/>
    </location>
</feature>
<dbReference type="InterPro" id="IPR013087">
    <property type="entry name" value="Znf_C2H2_type"/>
</dbReference>
<reference evidence="8" key="1">
    <citation type="submission" date="2020-10" db="EMBL/GenBank/DDBJ databases">
        <authorList>
            <person name="Kikuchi T."/>
        </authorList>
    </citation>
    <scope>NUCLEOTIDE SEQUENCE</scope>
    <source>
        <strain evidence="8">NKZ352</strain>
    </source>
</reference>
<dbReference type="AlphaFoldDB" id="A0A8S1GYC4"/>
<evidence type="ECO:0000256" key="5">
    <source>
        <dbReference type="PROSITE-ProRule" id="PRU00042"/>
    </source>
</evidence>
<feature type="compositionally biased region" description="Acidic residues" evidence="6">
    <location>
        <begin position="390"/>
        <end position="408"/>
    </location>
</feature>
<evidence type="ECO:0000256" key="2">
    <source>
        <dbReference type="ARBA" id="ARBA00022737"/>
    </source>
</evidence>
<dbReference type="Proteomes" id="UP000835052">
    <property type="component" value="Unassembled WGS sequence"/>
</dbReference>
<dbReference type="Gene3D" id="3.30.160.60">
    <property type="entry name" value="Classic Zinc Finger"/>
    <property type="match status" value="2"/>
</dbReference>
<keyword evidence="2" id="KW-0677">Repeat</keyword>
<keyword evidence="4" id="KW-0862">Zinc</keyword>
<evidence type="ECO:0000313" key="8">
    <source>
        <dbReference type="EMBL" id="CAD6188231.1"/>
    </source>
</evidence>
<dbReference type="OrthoDB" id="8113227at2759"/>
<feature type="compositionally biased region" description="Basic and acidic residues" evidence="6">
    <location>
        <begin position="115"/>
        <end position="145"/>
    </location>
</feature>
<keyword evidence="3 5" id="KW-0863">Zinc-finger</keyword>
<gene>
    <name evidence="8" type="ORF">CAUJ_LOCUS4150</name>
</gene>
<accession>A0A8S1GYC4</accession>
<feature type="compositionally biased region" description="Acidic residues" evidence="6">
    <location>
        <begin position="188"/>
        <end position="205"/>
    </location>
</feature>
<evidence type="ECO:0000256" key="3">
    <source>
        <dbReference type="ARBA" id="ARBA00022771"/>
    </source>
</evidence>
<evidence type="ECO:0000259" key="7">
    <source>
        <dbReference type="PROSITE" id="PS50157"/>
    </source>
</evidence>
<feature type="compositionally biased region" description="Polar residues" evidence="6">
    <location>
        <begin position="72"/>
        <end position="82"/>
    </location>
</feature>